<name>A0A2T5PBD2_9PSED</name>
<dbReference type="AlphaFoldDB" id="A0A2T5PBD2"/>
<dbReference type="EMBL" id="QASN01000013">
    <property type="protein sequence ID" value="PTU75031.1"/>
    <property type="molecule type" value="Genomic_DNA"/>
</dbReference>
<comment type="caution">
    <text evidence="2">The sequence shown here is derived from an EMBL/GenBank/DDBJ whole genome shotgun (WGS) entry which is preliminary data.</text>
</comment>
<keyword evidence="1" id="KW-0472">Membrane</keyword>
<evidence type="ECO:0000256" key="1">
    <source>
        <dbReference type="SAM" id="Phobius"/>
    </source>
</evidence>
<gene>
    <name evidence="2" type="ORF">DBO85_07140</name>
</gene>
<proteinExistence type="predicted"/>
<protein>
    <submittedName>
        <fullName evidence="2">Uncharacterized protein</fullName>
    </submittedName>
</protein>
<keyword evidence="1" id="KW-1133">Transmembrane helix</keyword>
<feature type="transmembrane region" description="Helical" evidence="1">
    <location>
        <begin position="36"/>
        <end position="57"/>
    </location>
</feature>
<feature type="transmembrane region" description="Helical" evidence="1">
    <location>
        <begin position="69"/>
        <end position="87"/>
    </location>
</feature>
<sequence length="132" mass="14240">MVPALLLSASGFLLFVGLHDLAVSVAVELGRSLRGGVGWGLTVQLAFYAFAILLLMFNVAAISWPARRVHLAVLAWGAFAVLLTLLANPFASWSHPYRFLLLQSCALAGFGLSLAGQGLWSRHLSERQGHVR</sequence>
<keyword evidence="1" id="KW-0812">Transmembrane</keyword>
<organism evidence="2 3">
    <name type="scientific">Pseudomonas mangrovi</name>
    <dbReference type="NCBI Taxonomy" id="2161748"/>
    <lineage>
        <taxon>Bacteria</taxon>
        <taxon>Pseudomonadati</taxon>
        <taxon>Pseudomonadota</taxon>
        <taxon>Gammaproteobacteria</taxon>
        <taxon>Pseudomonadales</taxon>
        <taxon>Pseudomonadaceae</taxon>
        <taxon>Pseudomonas</taxon>
    </lineage>
</organism>
<evidence type="ECO:0000313" key="3">
    <source>
        <dbReference type="Proteomes" id="UP000244064"/>
    </source>
</evidence>
<dbReference type="Proteomes" id="UP000244064">
    <property type="component" value="Unassembled WGS sequence"/>
</dbReference>
<accession>A0A2T5PBD2</accession>
<feature type="transmembrane region" description="Helical" evidence="1">
    <location>
        <begin position="99"/>
        <end position="120"/>
    </location>
</feature>
<reference evidence="2 3" key="1">
    <citation type="submission" date="2018-04" db="EMBL/GenBank/DDBJ databases">
        <title>Pseudomonas sp. nov., isolated from mangrove soil.</title>
        <authorList>
            <person name="Chen C."/>
        </authorList>
    </citation>
    <scope>NUCLEOTIDE SEQUENCE [LARGE SCALE GENOMIC DNA]</scope>
    <source>
        <strain evidence="2 3">TC-11</strain>
    </source>
</reference>
<keyword evidence="3" id="KW-1185">Reference proteome</keyword>
<evidence type="ECO:0000313" key="2">
    <source>
        <dbReference type="EMBL" id="PTU75031.1"/>
    </source>
</evidence>